<keyword evidence="2" id="KW-1185">Reference proteome</keyword>
<proteinExistence type="predicted"/>
<dbReference type="Proteomes" id="UP001183881">
    <property type="component" value="Unassembled WGS sequence"/>
</dbReference>
<evidence type="ECO:0008006" key="3">
    <source>
        <dbReference type="Google" id="ProtNLM"/>
    </source>
</evidence>
<dbReference type="SUPFAM" id="SSF48498">
    <property type="entry name" value="Tetracyclin repressor-like, C-terminal domain"/>
    <property type="match status" value="1"/>
</dbReference>
<protein>
    <recommendedName>
        <fullName evidence="3">TetR family transcriptional regulator</fullName>
    </recommendedName>
</protein>
<organism evidence="1 2">
    <name type="scientific">Streptomyces edwardsiae</name>
    <dbReference type="NCBI Taxonomy" id="3075527"/>
    <lineage>
        <taxon>Bacteria</taxon>
        <taxon>Bacillati</taxon>
        <taxon>Actinomycetota</taxon>
        <taxon>Actinomycetes</taxon>
        <taxon>Kitasatosporales</taxon>
        <taxon>Streptomycetaceae</taxon>
        <taxon>Streptomyces</taxon>
    </lineage>
</organism>
<dbReference type="EMBL" id="JAVRFA010000002">
    <property type="protein sequence ID" value="MDT0393538.1"/>
    <property type="molecule type" value="Genomic_DNA"/>
</dbReference>
<dbReference type="InterPro" id="IPR036271">
    <property type="entry name" value="Tet_transcr_reg_TetR-rel_C_sf"/>
</dbReference>
<comment type="caution">
    <text evidence="1">The sequence shown here is derived from an EMBL/GenBank/DDBJ whole genome shotgun (WGS) entry which is preliminary data.</text>
</comment>
<sequence>MLEVLMGPACLFERVRSDLQVVEGSAADDREKLRGRPGVGRRADVLRCASADRLDATLTRGRRLAGDTGVGPSPAELAQYISTVSEGLSVRAATGAGREDLHRIVAMALRAL</sequence>
<gene>
    <name evidence="1" type="ORF">RM705_02275</name>
</gene>
<dbReference type="Gene3D" id="1.10.357.10">
    <property type="entry name" value="Tetracycline Repressor, domain 2"/>
    <property type="match status" value="1"/>
</dbReference>
<accession>A0ABU2PMZ9</accession>
<name>A0ABU2PMZ9_9ACTN</name>
<evidence type="ECO:0000313" key="2">
    <source>
        <dbReference type="Proteomes" id="UP001183881"/>
    </source>
</evidence>
<reference evidence="2" key="1">
    <citation type="submission" date="2023-07" db="EMBL/GenBank/DDBJ databases">
        <title>30 novel species of actinomycetes from the DSMZ collection.</title>
        <authorList>
            <person name="Nouioui I."/>
        </authorList>
    </citation>
    <scope>NUCLEOTIDE SEQUENCE [LARGE SCALE GENOMIC DNA]</scope>
    <source>
        <strain evidence="2">DSM 41636</strain>
    </source>
</reference>
<evidence type="ECO:0000313" key="1">
    <source>
        <dbReference type="EMBL" id="MDT0393538.1"/>
    </source>
</evidence>